<evidence type="ECO:0000256" key="1">
    <source>
        <dbReference type="SAM" id="MobiDB-lite"/>
    </source>
</evidence>
<evidence type="ECO:0000313" key="2">
    <source>
        <dbReference type="Proteomes" id="UP000046395"/>
    </source>
</evidence>
<feature type="region of interest" description="Disordered" evidence="1">
    <location>
        <begin position="48"/>
        <end position="70"/>
    </location>
</feature>
<feature type="compositionally biased region" description="Polar residues" evidence="1">
    <location>
        <begin position="48"/>
        <end position="60"/>
    </location>
</feature>
<proteinExistence type="predicted"/>
<evidence type="ECO:0000313" key="3">
    <source>
        <dbReference type="WBParaSite" id="TMUE_1000002517.1"/>
    </source>
</evidence>
<reference evidence="3" key="1">
    <citation type="submission" date="2019-12" db="UniProtKB">
        <authorList>
            <consortium name="WormBaseParasite"/>
        </authorList>
    </citation>
    <scope>IDENTIFICATION</scope>
</reference>
<organism evidence="2 3">
    <name type="scientific">Trichuris muris</name>
    <name type="common">Mouse whipworm</name>
    <dbReference type="NCBI Taxonomy" id="70415"/>
    <lineage>
        <taxon>Eukaryota</taxon>
        <taxon>Metazoa</taxon>
        <taxon>Ecdysozoa</taxon>
        <taxon>Nematoda</taxon>
        <taxon>Enoplea</taxon>
        <taxon>Dorylaimia</taxon>
        <taxon>Trichinellida</taxon>
        <taxon>Trichuridae</taxon>
        <taxon>Trichuris</taxon>
    </lineage>
</organism>
<dbReference type="AlphaFoldDB" id="A0A5S6Q6D0"/>
<protein>
    <submittedName>
        <fullName evidence="3">Uncharacterized protein</fullName>
    </submittedName>
</protein>
<keyword evidence="2" id="KW-1185">Reference proteome</keyword>
<dbReference type="Proteomes" id="UP000046395">
    <property type="component" value="Unassembled WGS sequence"/>
</dbReference>
<dbReference type="WBParaSite" id="TMUE_1000002517.1">
    <property type="protein sequence ID" value="TMUE_1000002517.1"/>
    <property type="gene ID" value="WBGene00302435"/>
</dbReference>
<name>A0A5S6Q6D0_TRIMR</name>
<sequence length="70" mass="7830">MPLPKESNMTKIVRQRIRNAMCPWCPSQKPTDYLVYVLAYEPCLSSSSAATHGLTPTTVPVRSESFDKSL</sequence>
<accession>A0A5S6Q6D0</accession>